<gene>
    <name evidence="1" type="ORF">ACFSOX_14775</name>
</gene>
<dbReference type="EMBL" id="JBHUIW010000017">
    <property type="protein sequence ID" value="MFD2183419.1"/>
    <property type="molecule type" value="Genomic_DNA"/>
</dbReference>
<reference evidence="2" key="1">
    <citation type="journal article" date="2019" name="Int. J. Syst. Evol. Microbiol.">
        <title>The Global Catalogue of Microorganisms (GCM) 10K type strain sequencing project: providing services to taxonomists for standard genome sequencing and annotation.</title>
        <authorList>
            <consortium name="The Broad Institute Genomics Platform"/>
            <consortium name="The Broad Institute Genome Sequencing Center for Infectious Disease"/>
            <person name="Wu L."/>
            <person name="Ma J."/>
        </authorList>
    </citation>
    <scope>NUCLEOTIDE SEQUENCE [LARGE SCALE GENOMIC DNA]</scope>
    <source>
        <strain evidence="2">CGMCC 1.6774</strain>
    </source>
</reference>
<keyword evidence="2" id="KW-1185">Reference proteome</keyword>
<protein>
    <submittedName>
        <fullName evidence="1">Uncharacterized protein</fullName>
    </submittedName>
</protein>
<dbReference type="RefSeq" id="WP_378478578.1">
    <property type="nucleotide sequence ID" value="NZ_JBHUIW010000017.1"/>
</dbReference>
<sequence length="477" mass="52050">MAGEEQASEKLRAYLRQLSPEARAMLMAEVERGLQAGHDHLPAPDLLLEHLREVLRENEDDPAPERAINPSRLFFAPIEPFVTDDESSAEPDGRVSRASLGPLWDWIVTEIAPAEAKTFVADVGRHLAAKDQGKADFAARTFQDLVVRKLGDILQAAGKDDKARRRIAFRIGTARAQSDVVEFFTIMKNRDTLSAIGSRLPSRIRSAAGDQLDQIVAVIDTAVARDKALIRYGLILVMNRLPAPWQLVRVAVRAAQSDKAERIAESAYGLALGMVLAETERTVRELVHHFRRGQMVRAIECLKDVHEAVRGLRSEVNMSSGTGPARQLAAIRAGVADALKSDLDTIPGRVRRIIRIVPGKHLPAGAAIDQGEVAEIEALLGFLAACKNYASELALNEITLRVLSDLQSQLDNGSRSIIDVLRACEPGELPYRKAQMEAAIRFCAKILGEEFATVIARAAEVAVSTERKPAGKVAAKG</sequence>
<dbReference type="Proteomes" id="UP001597314">
    <property type="component" value="Unassembled WGS sequence"/>
</dbReference>
<comment type="caution">
    <text evidence="1">The sequence shown here is derived from an EMBL/GenBank/DDBJ whole genome shotgun (WGS) entry which is preliminary data.</text>
</comment>
<accession>A0ABW5AKN7</accession>
<evidence type="ECO:0000313" key="2">
    <source>
        <dbReference type="Proteomes" id="UP001597314"/>
    </source>
</evidence>
<evidence type="ECO:0000313" key="1">
    <source>
        <dbReference type="EMBL" id="MFD2183419.1"/>
    </source>
</evidence>
<organism evidence="1 2">
    <name type="scientific">Rhodoplanes azumiensis</name>
    <dbReference type="NCBI Taxonomy" id="1897628"/>
    <lineage>
        <taxon>Bacteria</taxon>
        <taxon>Pseudomonadati</taxon>
        <taxon>Pseudomonadota</taxon>
        <taxon>Alphaproteobacteria</taxon>
        <taxon>Hyphomicrobiales</taxon>
        <taxon>Nitrobacteraceae</taxon>
        <taxon>Rhodoplanes</taxon>
    </lineage>
</organism>
<proteinExistence type="predicted"/>
<name>A0ABW5AKN7_9BRAD</name>